<organism evidence="1 2">
    <name type="scientific">Grus japonensis</name>
    <name type="common">Japanese crane</name>
    <name type="synonym">Red-crowned crane</name>
    <dbReference type="NCBI Taxonomy" id="30415"/>
    <lineage>
        <taxon>Eukaryota</taxon>
        <taxon>Metazoa</taxon>
        <taxon>Chordata</taxon>
        <taxon>Craniata</taxon>
        <taxon>Vertebrata</taxon>
        <taxon>Euteleostomi</taxon>
        <taxon>Archelosauria</taxon>
        <taxon>Archosauria</taxon>
        <taxon>Dinosauria</taxon>
        <taxon>Saurischia</taxon>
        <taxon>Theropoda</taxon>
        <taxon>Coelurosauria</taxon>
        <taxon>Aves</taxon>
        <taxon>Neognathae</taxon>
        <taxon>Neoaves</taxon>
        <taxon>Gruiformes</taxon>
        <taxon>Gruidae</taxon>
        <taxon>Grus</taxon>
    </lineage>
</organism>
<evidence type="ECO:0000313" key="1">
    <source>
        <dbReference type="EMBL" id="GAB0187619.1"/>
    </source>
</evidence>
<protein>
    <recommendedName>
        <fullName evidence="3">Reverse transcriptase domain-containing protein</fullName>
    </recommendedName>
</protein>
<accession>A0ABC9WQ80</accession>
<sequence>MDSGIECTLSKFADDTKLCGVVDTLEGRDAIQRDLDRLERWARVNPMKFNKAKCKVLHVGRHNPKHNDRLGREWIESSPEEKDLGVLTDEKLNMSQQCAPAAQKANGVLGCIKRSVTSRSREVILSLYSALVRLHLEYCIQLWGPQYKKDTELLERVQRRATKLSRGLEHLSCKDRLRELGLFSLEKRRLQGDLIEAFQYLKGAYRKGGEGLFIRECSDRTRSNGFKLKEGRFRLDVRKKFFTVRAVRHWNRLPREVVAAPSLEVFKARLDEALGNVV</sequence>
<dbReference type="AlphaFoldDB" id="A0ABC9WQ80"/>
<gene>
    <name evidence="1" type="ORF">GRJ2_001227200</name>
</gene>
<evidence type="ECO:0008006" key="3">
    <source>
        <dbReference type="Google" id="ProtNLM"/>
    </source>
</evidence>
<reference evidence="1 2" key="1">
    <citation type="submission" date="2024-06" db="EMBL/GenBank/DDBJ databases">
        <title>The draft genome of Grus japonensis, version 3.</title>
        <authorList>
            <person name="Nabeshima K."/>
            <person name="Suzuki S."/>
            <person name="Onuma M."/>
        </authorList>
    </citation>
    <scope>NUCLEOTIDE SEQUENCE [LARGE SCALE GENOMIC DNA]</scope>
    <source>
        <strain evidence="1 2">451A</strain>
    </source>
</reference>
<comment type="caution">
    <text evidence="1">The sequence shown here is derived from an EMBL/GenBank/DDBJ whole genome shotgun (WGS) entry which is preliminary data.</text>
</comment>
<dbReference type="Proteomes" id="UP001623348">
    <property type="component" value="Unassembled WGS sequence"/>
</dbReference>
<dbReference type="PRINTS" id="PR01345">
    <property type="entry name" value="CERVTRCPTASE"/>
</dbReference>
<dbReference type="EMBL" id="BAAFJT010000003">
    <property type="protein sequence ID" value="GAB0187619.1"/>
    <property type="molecule type" value="Genomic_DNA"/>
</dbReference>
<dbReference type="PANTHER" id="PTHR33332">
    <property type="entry name" value="REVERSE TRANSCRIPTASE DOMAIN-CONTAINING PROTEIN"/>
    <property type="match status" value="1"/>
</dbReference>
<evidence type="ECO:0000313" key="2">
    <source>
        <dbReference type="Proteomes" id="UP001623348"/>
    </source>
</evidence>
<name>A0ABC9WQ80_GRUJA</name>
<keyword evidence="2" id="KW-1185">Reference proteome</keyword>
<proteinExistence type="predicted"/>